<dbReference type="KEGG" id="bsei:KMZ68_03565"/>
<name>A0A975RTH0_9BRAD</name>
<feature type="signal peptide" evidence="1">
    <location>
        <begin position="1"/>
        <end position="33"/>
    </location>
</feature>
<evidence type="ECO:0000256" key="1">
    <source>
        <dbReference type="SAM" id="SignalP"/>
    </source>
</evidence>
<sequence>MRISDIIAAASRPAASAAVAAVLIASMAAPASAKVSRCDVSWVSCTNTAAKCYNSTKCYQRCDQKYRICSK</sequence>
<dbReference type="Proteomes" id="UP000680805">
    <property type="component" value="Chromosome"/>
</dbReference>
<reference evidence="2" key="1">
    <citation type="submission" date="2021-06" db="EMBL/GenBank/DDBJ databases">
        <title>Bradyrhizobium sp. S2-11-2 Genome sequencing.</title>
        <authorList>
            <person name="Jin L."/>
        </authorList>
    </citation>
    <scope>NUCLEOTIDE SEQUENCE</scope>
    <source>
        <strain evidence="2">S2-11-2</strain>
    </source>
</reference>
<protein>
    <recommendedName>
        <fullName evidence="4">DUF3551 domain-containing protein</fullName>
    </recommendedName>
</protein>
<dbReference type="AlphaFoldDB" id="A0A975RTH0"/>
<feature type="chain" id="PRO_5037146313" description="DUF3551 domain-containing protein" evidence="1">
    <location>
        <begin position="34"/>
        <end position="71"/>
    </location>
</feature>
<dbReference type="RefSeq" id="WP_215614523.1">
    <property type="nucleotide sequence ID" value="NZ_CP076135.1"/>
</dbReference>
<organism evidence="2 3">
    <name type="scientific">Bradyrhizobium sediminis</name>
    <dbReference type="NCBI Taxonomy" id="2840469"/>
    <lineage>
        <taxon>Bacteria</taxon>
        <taxon>Pseudomonadati</taxon>
        <taxon>Pseudomonadota</taxon>
        <taxon>Alphaproteobacteria</taxon>
        <taxon>Hyphomicrobiales</taxon>
        <taxon>Nitrobacteraceae</taxon>
        <taxon>Bradyrhizobium</taxon>
    </lineage>
</organism>
<evidence type="ECO:0008006" key="4">
    <source>
        <dbReference type="Google" id="ProtNLM"/>
    </source>
</evidence>
<accession>A0A975RTH0</accession>
<proteinExistence type="predicted"/>
<gene>
    <name evidence="2" type="ORF">KMZ68_03565</name>
</gene>
<evidence type="ECO:0000313" key="3">
    <source>
        <dbReference type="Proteomes" id="UP000680805"/>
    </source>
</evidence>
<dbReference type="EMBL" id="CP076135">
    <property type="protein sequence ID" value="QWG18973.1"/>
    <property type="molecule type" value="Genomic_DNA"/>
</dbReference>
<evidence type="ECO:0000313" key="2">
    <source>
        <dbReference type="EMBL" id="QWG18973.1"/>
    </source>
</evidence>
<keyword evidence="1" id="KW-0732">Signal</keyword>